<keyword evidence="1" id="KW-0812">Transmembrane</keyword>
<protein>
    <submittedName>
        <fullName evidence="2">Uncharacterized protein</fullName>
    </submittedName>
</protein>
<gene>
    <name evidence="2" type="ORF">Asi02nite_34200</name>
</gene>
<organism evidence="2 3">
    <name type="scientific">Asanoa siamensis</name>
    <dbReference type="NCBI Taxonomy" id="926357"/>
    <lineage>
        <taxon>Bacteria</taxon>
        <taxon>Bacillati</taxon>
        <taxon>Actinomycetota</taxon>
        <taxon>Actinomycetes</taxon>
        <taxon>Micromonosporales</taxon>
        <taxon>Micromonosporaceae</taxon>
        <taxon>Asanoa</taxon>
    </lineage>
</organism>
<feature type="transmembrane region" description="Helical" evidence="1">
    <location>
        <begin position="7"/>
        <end position="29"/>
    </location>
</feature>
<comment type="caution">
    <text evidence="2">The sequence shown here is derived from an EMBL/GenBank/DDBJ whole genome shotgun (WGS) entry which is preliminary data.</text>
</comment>
<evidence type="ECO:0000256" key="1">
    <source>
        <dbReference type="SAM" id="Phobius"/>
    </source>
</evidence>
<reference evidence="2 3" key="1">
    <citation type="submission" date="2021-01" db="EMBL/GenBank/DDBJ databases">
        <title>Whole genome shotgun sequence of Asanoa siamensis NBRC 107932.</title>
        <authorList>
            <person name="Komaki H."/>
            <person name="Tamura T."/>
        </authorList>
    </citation>
    <scope>NUCLEOTIDE SEQUENCE [LARGE SCALE GENOMIC DNA]</scope>
    <source>
        <strain evidence="2 3">NBRC 107932</strain>
    </source>
</reference>
<evidence type="ECO:0000313" key="3">
    <source>
        <dbReference type="Proteomes" id="UP000604117"/>
    </source>
</evidence>
<accession>A0ABQ4CRK4</accession>
<keyword evidence="1" id="KW-1133">Transmembrane helix</keyword>
<keyword evidence="1" id="KW-0472">Membrane</keyword>
<proteinExistence type="predicted"/>
<name>A0ABQ4CRK4_9ACTN</name>
<dbReference type="EMBL" id="BONE01000025">
    <property type="protein sequence ID" value="GIF73902.1"/>
    <property type="molecule type" value="Genomic_DNA"/>
</dbReference>
<feature type="transmembrane region" description="Helical" evidence="1">
    <location>
        <begin position="35"/>
        <end position="56"/>
    </location>
</feature>
<dbReference type="Proteomes" id="UP000604117">
    <property type="component" value="Unassembled WGS sequence"/>
</dbReference>
<dbReference type="RefSeq" id="WP_203714059.1">
    <property type="nucleotide sequence ID" value="NZ_BONE01000025.1"/>
</dbReference>
<evidence type="ECO:0000313" key="2">
    <source>
        <dbReference type="EMBL" id="GIF73902.1"/>
    </source>
</evidence>
<sequence>MLAETPTMAFALGGIWTVLGLGQVITLAFGGDGGALWVARVVLAVITVLLGVGYLASAAAHRRRERGTPS</sequence>
<keyword evidence="3" id="KW-1185">Reference proteome</keyword>